<comment type="caution">
    <text evidence="1">The sequence shown here is derived from an EMBL/GenBank/DDBJ whole genome shotgun (WGS) entry which is preliminary data.</text>
</comment>
<accession>A0AAV6TQ47</accession>
<evidence type="ECO:0000313" key="2">
    <source>
        <dbReference type="Proteomes" id="UP000827092"/>
    </source>
</evidence>
<sequence>MFRNTGNRSVSKQCEYSDSECYKPTTQQRQSRQINDCRRAKNTCSCQNIGRNRFGSDSRGCRTVGKIKMPGRQDQWRQAIEAENPSPLHFHIWSVADKIILPLGQAP</sequence>
<dbReference type="Proteomes" id="UP000827092">
    <property type="component" value="Unassembled WGS sequence"/>
</dbReference>
<keyword evidence="2" id="KW-1185">Reference proteome</keyword>
<organism evidence="1 2">
    <name type="scientific">Oedothorax gibbosus</name>
    <dbReference type="NCBI Taxonomy" id="931172"/>
    <lineage>
        <taxon>Eukaryota</taxon>
        <taxon>Metazoa</taxon>
        <taxon>Ecdysozoa</taxon>
        <taxon>Arthropoda</taxon>
        <taxon>Chelicerata</taxon>
        <taxon>Arachnida</taxon>
        <taxon>Araneae</taxon>
        <taxon>Araneomorphae</taxon>
        <taxon>Entelegynae</taxon>
        <taxon>Araneoidea</taxon>
        <taxon>Linyphiidae</taxon>
        <taxon>Erigoninae</taxon>
        <taxon>Oedothorax</taxon>
    </lineage>
</organism>
<dbReference type="EMBL" id="JAFNEN010001529">
    <property type="protein sequence ID" value="KAG8173709.1"/>
    <property type="molecule type" value="Genomic_DNA"/>
</dbReference>
<gene>
    <name evidence="1" type="ORF">JTE90_012126</name>
</gene>
<dbReference type="AlphaFoldDB" id="A0AAV6TQ47"/>
<proteinExistence type="predicted"/>
<protein>
    <submittedName>
        <fullName evidence="1">Uncharacterized protein</fullName>
    </submittedName>
</protein>
<name>A0AAV6TQ47_9ARAC</name>
<reference evidence="1 2" key="1">
    <citation type="journal article" date="2022" name="Nat. Ecol. Evol.">
        <title>A masculinizing supergene underlies an exaggerated male reproductive morph in a spider.</title>
        <authorList>
            <person name="Hendrickx F."/>
            <person name="De Corte Z."/>
            <person name="Sonet G."/>
            <person name="Van Belleghem S.M."/>
            <person name="Kostlbacher S."/>
            <person name="Vangestel C."/>
        </authorList>
    </citation>
    <scope>NUCLEOTIDE SEQUENCE [LARGE SCALE GENOMIC DNA]</scope>
    <source>
        <strain evidence="1">W744_W776</strain>
    </source>
</reference>
<evidence type="ECO:0000313" key="1">
    <source>
        <dbReference type="EMBL" id="KAG8173709.1"/>
    </source>
</evidence>